<dbReference type="GO" id="GO:0006355">
    <property type="term" value="P:regulation of DNA-templated transcription"/>
    <property type="evidence" value="ECO:0007669"/>
    <property type="project" value="InterPro"/>
</dbReference>
<dbReference type="EMBL" id="CP121270">
    <property type="protein sequence ID" value="WFP23884.1"/>
    <property type="molecule type" value="Genomic_DNA"/>
</dbReference>
<dbReference type="InterPro" id="IPR016032">
    <property type="entry name" value="Sig_transdc_resp-reg_C-effctor"/>
</dbReference>
<protein>
    <submittedName>
        <fullName evidence="5">Helix-turn-helix transcriptional regulator</fullName>
    </submittedName>
</protein>
<accession>A0AAX3T4J7</accession>
<evidence type="ECO:0000256" key="1">
    <source>
        <dbReference type="ARBA" id="ARBA00023015"/>
    </source>
</evidence>
<dbReference type="InterPro" id="IPR036388">
    <property type="entry name" value="WH-like_DNA-bd_sf"/>
</dbReference>
<sequence length="396" mass="42365">MTSSLTAERVRRDIEVVAHAGLGLDDFFAETVASLSRAVPVDAVCIGTFDPNTVLLTSARKYGSLLGEDHRDPDWGLLEYGQVEPTAYREMVAAKRDAVGLNLLNRGATERSNRMSQLMIPEYCFHDEARLVLRDGDRAWAGIAMFRSGAGCRPFDADEIDFLGSLSRTLAYGVRVGLLSSVVAGGASAAAPAAVDAPSPPPPTGHGPAVLIIDRSNEIVQMSAGSQERIADLASGPNGAAVMNPIYGLIGAARRYGSGESSVPPRLRVRGASGMWLVIHASPLSSADGRVGEVVVTIEEARPPEIIPLVVEAFGLTARERDVTQMVLQSVATKDIATALHVSAYTVQDHLKSIFDKAGVRSRRELIARIYFDQYAQRLNDPLLPSGSFATPDTEL</sequence>
<proteinExistence type="predicted"/>
<keyword evidence="2" id="KW-0238">DNA-binding</keyword>
<evidence type="ECO:0000259" key="4">
    <source>
        <dbReference type="PROSITE" id="PS50043"/>
    </source>
</evidence>
<gene>
    <name evidence="5" type="ORF">P9A14_17330</name>
</gene>
<keyword evidence="1" id="KW-0805">Transcription regulation</keyword>
<dbReference type="Proteomes" id="UP001213504">
    <property type="component" value="Chromosome"/>
</dbReference>
<reference evidence="5" key="1">
    <citation type="submission" date="2023-04" db="EMBL/GenBank/DDBJ databases">
        <title>Complete genome sequence of a phthalic acid esters degrading bacterial strain.</title>
        <authorList>
            <person name="Weng L."/>
            <person name="Jia Y."/>
            <person name="Ren L."/>
        </authorList>
    </citation>
    <scope>NUCLEOTIDE SEQUENCE</scope>
    <source>
        <strain evidence="5">RL-LY01</strain>
    </source>
</reference>
<dbReference type="PANTHER" id="PTHR44688:SF16">
    <property type="entry name" value="DNA-BINDING TRANSCRIPTIONAL ACTIVATOR DEVR_DOSR"/>
    <property type="match status" value="1"/>
</dbReference>
<evidence type="ECO:0000256" key="2">
    <source>
        <dbReference type="ARBA" id="ARBA00023125"/>
    </source>
</evidence>
<evidence type="ECO:0000256" key="3">
    <source>
        <dbReference type="ARBA" id="ARBA00023163"/>
    </source>
</evidence>
<name>A0AAX3T4J7_9ACTN</name>
<dbReference type="PRINTS" id="PR00038">
    <property type="entry name" value="HTHLUXR"/>
</dbReference>
<dbReference type="Pfam" id="PF00196">
    <property type="entry name" value="GerE"/>
    <property type="match status" value="1"/>
</dbReference>
<organism evidence="5 6">
    <name type="scientific">Gordonia hongkongensis</name>
    <dbReference type="NCBI Taxonomy" id="1701090"/>
    <lineage>
        <taxon>Bacteria</taxon>
        <taxon>Bacillati</taxon>
        <taxon>Actinomycetota</taxon>
        <taxon>Actinomycetes</taxon>
        <taxon>Mycobacteriales</taxon>
        <taxon>Gordoniaceae</taxon>
        <taxon>Gordonia</taxon>
    </lineage>
</organism>
<dbReference type="AlphaFoldDB" id="A0AAX3T4J7"/>
<dbReference type="InterPro" id="IPR000792">
    <property type="entry name" value="Tscrpt_reg_LuxR_C"/>
</dbReference>
<dbReference type="CDD" id="cd06170">
    <property type="entry name" value="LuxR_C_like"/>
    <property type="match status" value="1"/>
</dbReference>
<dbReference type="Gene3D" id="1.10.10.10">
    <property type="entry name" value="Winged helix-like DNA-binding domain superfamily/Winged helix DNA-binding domain"/>
    <property type="match status" value="1"/>
</dbReference>
<dbReference type="SMART" id="SM00421">
    <property type="entry name" value="HTH_LUXR"/>
    <property type="match status" value="1"/>
</dbReference>
<evidence type="ECO:0000313" key="6">
    <source>
        <dbReference type="Proteomes" id="UP001213504"/>
    </source>
</evidence>
<dbReference type="PANTHER" id="PTHR44688">
    <property type="entry name" value="DNA-BINDING TRANSCRIPTIONAL ACTIVATOR DEVR_DOSR"/>
    <property type="match status" value="1"/>
</dbReference>
<evidence type="ECO:0000313" key="5">
    <source>
        <dbReference type="EMBL" id="WFP23884.1"/>
    </source>
</evidence>
<dbReference type="SUPFAM" id="SSF46894">
    <property type="entry name" value="C-terminal effector domain of the bipartite response regulators"/>
    <property type="match status" value="1"/>
</dbReference>
<keyword evidence="3" id="KW-0804">Transcription</keyword>
<feature type="domain" description="HTH luxR-type" evidence="4">
    <location>
        <begin position="309"/>
        <end position="380"/>
    </location>
</feature>
<dbReference type="RefSeq" id="WP_068970089.1">
    <property type="nucleotide sequence ID" value="NZ_CP095552.1"/>
</dbReference>
<dbReference type="GO" id="GO:0003677">
    <property type="term" value="F:DNA binding"/>
    <property type="evidence" value="ECO:0007669"/>
    <property type="project" value="UniProtKB-KW"/>
</dbReference>
<dbReference type="PROSITE" id="PS50043">
    <property type="entry name" value="HTH_LUXR_2"/>
    <property type="match status" value="1"/>
</dbReference>